<feature type="active site" evidence="3">
    <location>
        <position position="281"/>
    </location>
</feature>
<dbReference type="Gene3D" id="3.40.309.10">
    <property type="entry name" value="Aldehyde Dehydrogenase, Chain A, domain 2"/>
    <property type="match status" value="1"/>
</dbReference>
<dbReference type="InterPro" id="IPR016162">
    <property type="entry name" value="Ald_DH_N"/>
</dbReference>
<reference evidence="7 8" key="1">
    <citation type="submission" date="2018-05" db="EMBL/GenBank/DDBJ databases">
        <title>Nocardioides silvaticus genome.</title>
        <authorList>
            <person name="Li C."/>
            <person name="Wang G."/>
        </authorList>
    </citation>
    <scope>NUCLEOTIDE SEQUENCE [LARGE SCALE GENOMIC DNA]</scope>
    <source>
        <strain evidence="7 8">CCTCC AB 2018079</strain>
    </source>
</reference>
<dbReference type="SUPFAM" id="SSF53720">
    <property type="entry name" value="ALDH-like"/>
    <property type="match status" value="1"/>
</dbReference>
<gene>
    <name evidence="7" type="primary">gabD2</name>
    <name evidence="7" type="ORF">DJ010_03410</name>
</gene>
<dbReference type="Pfam" id="PF00171">
    <property type="entry name" value="Aldedh"/>
    <property type="match status" value="1"/>
</dbReference>
<dbReference type="Proteomes" id="UP000245507">
    <property type="component" value="Unassembled WGS sequence"/>
</dbReference>
<sequence>MSASNPGHPEGVGGGPLVEGPHDPEHDPRASYVLEPEYVETLTRRVLATTGTTVPLTSPLTGAPLANIPQSSTDDVAEAYRRARVAQAQWVRVPMAERAAIMLRLHDLLLDRMPELLDMITLENGKARKHAYDEVAHTALTARYYARMSGKHMATERRGGVIPLATRIDINHVPKGVVGIISPWNYPLTMALSDGLPALMAGNAVVSKPDAQTMLTALMGLKLMDEAGFPRDLWQVVAGPGRELGGPMIERSDYICFTGSTATGKLIAAQCAERLIGCSLELGGKNPLLVLRDADVERAAEGAVRASFSNAGQLCVSTERLFVADQVYDRFVERFVARTKAMSLGATLDWEVDMGPLISADQLDTVVAHVDDAVAKGARVLAGGRARPDLAPYYYEPTILEGVTPDMTCFGHETFGPVVALYRFHDESDAIARANDGEYGLNCAIFSQDGARARAIARQIKCGTVNINEGFGATFGSLAAPMGGMRESGMGRRQGAEGIHRYTETQSVGTQRFLKLSPQFGLSSEQYAKVQVLALRVMNKLGRA</sequence>
<evidence type="ECO:0000313" key="8">
    <source>
        <dbReference type="Proteomes" id="UP000245507"/>
    </source>
</evidence>
<dbReference type="OrthoDB" id="6882680at2"/>
<dbReference type="InterPro" id="IPR015590">
    <property type="entry name" value="Aldehyde_DH_dom"/>
</dbReference>
<dbReference type="Gene3D" id="3.40.605.10">
    <property type="entry name" value="Aldehyde Dehydrogenase, Chain A, domain 1"/>
    <property type="match status" value="1"/>
</dbReference>
<dbReference type="InterPro" id="IPR029510">
    <property type="entry name" value="Ald_DH_CS_GLU"/>
</dbReference>
<evidence type="ECO:0000256" key="1">
    <source>
        <dbReference type="ARBA" id="ARBA00009986"/>
    </source>
</evidence>
<organism evidence="7 8">
    <name type="scientific">Nocardioides silvaticus</name>
    <dbReference type="NCBI Taxonomy" id="2201891"/>
    <lineage>
        <taxon>Bacteria</taxon>
        <taxon>Bacillati</taxon>
        <taxon>Actinomycetota</taxon>
        <taxon>Actinomycetes</taxon>
        <taxon>Propionibacteriales</taxon>
        <taxon>Nocardioidaceae</taxon>
        <taxon>Nocardioides</taxon>
    </lineage>
</organism>
<evidence type="ECO:0000256" key="2">
    <source>
        <dbReference type="ARBA" id="ARBA00023002"/>
    </source>
</evidence>
<protein>
    <submittedName>
        <fullName evidence="7">Succinic semialdehyde dehydrogenase</fullName>
    </submittedName>
</protein>
<dbReference type="EMBL" id="QGDD01000001">
    <property type="protein sequence ID" value="PWN04680.1"/>
    <property type="molecule type" value="Genomic_DNA"/>
</dbReference>
<accession>A0A316TJP9</accession>
<dbReference type="InterPro" id="IPR016161">
    <property type="entry name" value="Ald_DH/histidinol_DH"/>
</dbReference>
<name>A0A316TJP9_9ACTN</name>
<evidence type="ECO:0000256" key="4">
    <source>
        <dbReference type="RuleBase" id="RU003345"/>
    </source>
</evidence>
<evidence type="ECO:0000313" key="7">
    <source>
        <dbReference type="EMBL" id="PWN04680.1"/>
    </source>
</evidence>
<evidence type="ECO:0000256" key="5">
    <source>
        <dbReference type="SAM" id="MobiDB-lite"/>
    </source>
</evidence>
<dbReference type="CDD" id="cd07101">
    <property type="entry name" value="ALDH_SSADH2_GabD2"/>
    <property type="match status" value="1"/>
</dbReference>
<keyword evidence="8" id="KW-1185">Reference proteome</keyword>
<dbReference type="InterPro" id="IPR016163">
    <property type="entry name" value="Ald_DH_C"/>
</dbReference>
<dbReference type="GO" id="GO:0016620">
    <property type="term" value="F:oxidoreductase activity, acting on the aldehyde or oxo group of donors, NAD or NADP as acceptor"/>
    <property type="evidence" value="ECO:0007669"/>
    <property type="project" value="InterPro"/>
</dbReference>
<dbReference type="NCBIfam" id="NF006916">
    <property type="entry name" value="PRK09407.1"/>
    <property type="match status" value="1"/>
</dbReference>
<dbReference type="FunFam" id="3.40.309.10:FF:000009">
    <property type="entry name" value="Aldehyde dehydrogenase A"/>
    <property type="match status" value="1"/>
</dbReference>
<dbReference type="AlphaFoldDB" id="A0A316TJP9"/>
<feature type="compositionally biased region" description="Basic and acidic residues" evidence="5">
    <location>
        <begin position="20"/>
        <end position="29"/>
    </location>
</feature>
<evidence type="ECO:0000256" key="3">
    <source>
        <dbReference type="PROSITE-ProRule" id="PRU10007"/>
    </source>
</evidence>
<dbReference type="PROSITE" id="PS00687">
    <property type="entry name" value="ALDEHYDE_DEHYDR_GLU"/>
    <property type="match status" value="1"/>
</dbReference>
<proteinExistence type="inferred from homology"/>
<keyword evidence="2 4" id="KW-0560">Oxidoreductase</keyword>
<comment type="caution">
    <text evidence="7">The sequence shown here is derived from an EMBL/GenBank/DDBJ whole genome shotgun (WGS) entry which is preliminary data.</text>
</comment>
<comment type="similarity">
    <text evidence="1 4">Belongs to the aldehyde dehydrogenase family.</text>
</comment>
<feature type="domain" description="Aldehyde dehydrogenase" evidence="6">
    <location>
        <begin position="51"/>
        <end position="508"/>
    </location>
</feature>
<evidence type="ECO:0000259" key="6">
    <source>
        <dbReference type="Pfam" id="PF00171"/>
    </source>
</evidence>
<dbReference type="RefSeq" id="WP_109692184.1">
    <property type="nucleotide sequence ID" value="NZ_QGDD01000001.1"/>
</dbReference>
<dbReference type="PANTHER" id="PTHR11699">
    <property type="entry name" value="ALDEHYDE DEHYDROGENASE-RELATED"/>
    <property type="match status" value="1"/>
</dbReference>
<feature type="region of interest" description="Disordered" evidence="5">
    <location>
        <begin position="1"/>
        <end position="29"/>
    </location>
</feature>